<organism evidence="1 2">
    <name type="scientific">Enterococcus durans</name>
    <dbReference type="NCBI Taxonomy" id="53345"/>
    <lineage>
        <taxon>Bacteria</taxon>
        <taxon>Bacillati</taxon>
        <taxon>Bacillota</taxon>
        <taxon>Bacilli</taxon>
        <taxon>Lactobacillales</taxon>
        <taxon>Enterococcaceae</taxon>
        <taxon>Enterococcus</taxon>
    </lineage>
</organism>
<dbReference type="KEGG" id="edu:LIU_00650"/>
<gene>
    <name evidence="1" type="ORF">CRM96_15055</name>
</gene>
<dbReference type="EMBL" id="PDEB01000004">
    <property type="protein sequence ID" value="PEH46218.1"/>
    <property type="molecule type" value="Genomic_DNA"/>
</dbReference>
<evidence type="ECO:0000313" key="2">
    <source>
        <dbReference type="Proteomes" id="UP000220669"/>
    </source>
</evidence>
<proteinExistence type="predicted"/>
<sequence>MQHFNEENDNQKWYEKADDWLLDFLNDKNSDAEKTMTLVFLAFFTLFSEGKSSIENSIMATHDHMIFTRSEGSLNGEN</sequence>
<evidence type="ECO:0000313" key="1">
    <source>
        <dbReference type="EMBL" id="PEH46218.1"/>
    </source>
</evidence>
<reference evidence="1 2" key="1">
    <citation type="submission" date="2017-09" db="EMBL/GenBank/DDBJ databases">
        <title>FDA dAtabase for Regulatory Grade micrObial Sequences (FDA-ARGOS): Supporting development and validation of Infectious Disease Dx tests.</title>
        <authorList>
            <person name="Minogue T."/>
            <person name="Wolcott M."/>
            <person name="Wasieloski L."/>
            <person name="Aguilar W."/>
            <person name="Moore D."/>
            <person name="Tallon L.J."/>
            <person name="Sadzewicz L."/>
            <person name="Ott S."/>
            <person name="Zhao X."/>
            <person name="Nagaraj S."/>
            <person name="Vavikolanu K."/>
            <person name="Aluvathingal J."/>
            <person name="Nadendla S."/>
            <person name="Sichtig H."/>
        </authorList>
    </citation>
    <scope>NUCLEOTIDE SEQUENCE [LARGE SCALE GENOMIC DNA]</scope>
    <source>
        <strain evidence="1 2">FDAARGOS_396</strain>
    </source>
</reference>
<protein>
    <submittedName>
        <fullName evidence="1">Uncharacterized protein</fullName>
    </submittedName>
</protein>
<name>A0AB36SC00_9ENTE</name>
<dbReference type="RefSeq" id="WP_005875262.1">
    <property type="nucleotide sequence ID" value="NZ_CABGKX010000010.1"/>
</dbReference>
<accession>A0AB36SC00</accession>
<comment type="caution">
    <text evidence="1">The sequence shown here is derived from an EMBL/GenBank/DDBJ whole genome shotgun (WGS) entry which is preliminary data.</text>
</comment>
<dbReference type="Proteomes" id="UP000220669">
    <property type="component" value="Unassembled WGS sequence"/>
</dbReference>
<dbReference type="AlphaFoldDB" id="A0AB36SC00"/>